<dbReference type="GO" id="GO:0003861">
    <property type="term" value="F:3-isopropylmalate dehydratase activity"/>
    <property type="evidence" value="ECO:0007669"/>
    <property type="project" value="InterPro"/>
</dbReference>
<dbReference type="PANTHER" id="PTHR43822:SF2">
    <property type="entry name" value="HOMOACONITASE, MITOCHONDRIAL"/>
    <property type="match status" value="1"/>
</dbReference>
<dbReference type="GO" id="GO:0046872">
    <property type="term" value="F:metal ion binding"/>
    <property type="evidence" value="ECO:0007669"/>
    <property type="project" value="UniProtKB-KW"/>
</dbReference>
<dbReference type="Gene3D" id="3.30.499.10">
    <property type="entry name" value="Aconitase, domain 3"/>
    <property type="match status" value="2"/>
</dbReference>
<keyword evidence="4" id="KW-0411">Iron-sulfur</keyword>
<dbReference type="Pfam" id="PF00330">
    <property type="entry name" value="Aconitase"/>
    <property type="match status" value="1"/>
</dbReference>
<evidence type="ECO:0000256" key="5">
    <source>
        <dbReference type="ARBA" id="ARBA00023239"/>
    </source>
</evidence>
<dbReference type="InterPro" id="IPR001030">
    <property type="entry name" value="Acoase/IPM_deHydtase_lsu_aba"/>
</dbReference>
<keyword evidence="2" id="KW-0479">Metal-binding</keyword>
<keyword evidence="1" id="KW-0004">4Fe-4S</keyword>
<evidence type="ECO:0000313" key="7">
    <source>
        <dbReference type="EMBL" id="TET45545.1"/>
    </source>
</evidence>
<keyword evidence="5" id="KW-0456">Lyase</keyword>
<dbReference type="InterPro" id="IPR036008">
    <property type="entry name" value="Aconitase_4Fe-4S_dom"/>
</dbReference>
<dbReference type="InterPro" id="IPR006251">
    <property type="entry name" value="Homoacnase/IPMdehydase_lsu"/>
</dbReference>
<organism evidence="7 8">
    <name type="scientific">candidate division TA06 bacterium</name>
    <dbReference type="NCBI Taxonomy" id="2250710"/>
    <lineage>
        <taxon>Bacteria</taxon>
        <taxon>Bacteria division TA06</taxon>
    </lineage>
</organism>
<proteinExistence type="predicted"/>
<accession>A0A523USU6</accession>
<dbReference type="NCBIfam" id="TIGR01343">
    <property type="entry name" value="hacA_fam"/>
    <property type="match status" value="1"/>
</dbReference>
<evidence type="ECO:0000256" key="3">
    <source>
        <dbReference type="ARBA" id="ARBA00023004"/>
    </source>
</evidence>
<dbReference type="EMBL" id="SOJN01000080">
    <property type="protein sequence ID" value="TET45545.1"/>
    <property type="molecule type" value="Genomic_DNA"/>
</dbReference>
<dbReference type="NCBIfam" id="NF001614">
    <property type="entry name" value="PRK00402.1"/>
    <property type="match status" value="1"/>
</dbReference>
<dbReference type="AlphaFoldDB" id="A0A523USU6"/>
<dbReference type="InterPro" id="IPR011826">
    <property type="entry name" value="HAcnase/IPMdehydase_lsu_prok"/>
</dbReference>
<evidence type="ECO:0000256" key="4">
    <source>
        <dbReference type="ARBA" id="ARBA00023014"/>
    </source>
</evidence>
<evidence type="ECO:0000259" key="6">
    <source>
        <dbReference type="Pfam" id="PF00330"/>
    </source>
</evidence>
<dbReference type="InterPro" id="IPR050067">
    <property type="entry name" value="IPM_dehydratase_rel_enz"/>
</dbReference>
<dbReference type="GO" id="GO:0009098">
    <property type="term" value="P:L-leucine biosynthetic process"/>
    <property type="evidence" value="ECO:0007669"/>
    <property type="project" value="InterPro"/>
</dbReference>
<evidence type="ECO:0000313" key="8">
    <source>
        <dbReference type="Proteomes" id="UP000315525"/>
    </source>
</evidence>
<dbReference type="Proteomes" id="UP000315525">
    <property type="component" value="Unassembled WGS sequence"/>
</dbReference>
<dbReference type="GO" id="GO:0051539">
    <property type="term" value="F:4 iron, 4 sulfur cluster binding"/>
    <property type="evidence" value="ECO:0007669"/>
    <property type="project" value="UniProtKB-KW"/>
</dbReference>
<evidence type="ECO:0000256" key="1">
    <source>
        <dbReference type="ARBA" id="ARBA00022485"/>
    </source>
</evidence>
<feature type="domain" description="Aconitase/3-isopropylmalate dehydratase large subunit alpha/beta/alpha" evidence="6">
    <location>
        <begin position="7"/>
        <end position="408"/>
    </location>
</feature>
<comment type="caution">
    <text evidence="7">The sequence shown here is derived from an EMBL/GenBank/DDBJ whole genome shotgun (WGS) entry which is preliminary data.</text>
</comment>
<dbReference type="SUPFAM" id="SSF53732">
    <property type="entry name" value="Aconitase iron-sulfur domain"/>
    <property type="match status" value="1"/>
</dbReference>
<keyword evidence="3" id="KW-0408">Iron</keyword>
<dbReference type="NCBIfam" id="TIGR02086">
    <property type="entry name" value="IPMI_arch"/>
    <property type="match status" value="1"/>
</dbReference>
<sequence>MGNTVIEKIIKNHTSDEVAPGKVVWMDLDLRSARDFGGANVVKNFEREYAGSSVGDRSKTFFTFDCVVPAKNVPYANNQQICRDFAEVQGIRVFDVDMGIGTHVLMEQGLVLPGLIVVGTDSHMNILGAVGAFGQGMGDQDIAFAFKTGKVWFEVPETVKVEVNGSYSPPSSAKDLILAVLNVLKTERALGKCIEFYGETIEELPLSGRITVASMATEMGAIAAFIPPGKEVLQFCGERSGKKKLTVMNADEDVSYADELAIDVEDLKPQISLPGRPDNVKPVDELAGTKVTSVFFGSCTNGRFDDFQTAANILKDNRVAAGVMAKAVPATKEVYGEMLKTGVLKILFEAGVIVSNPGCGGCASGQIGMTGAGEIQISTSNRNFAGKQGAGETYLASAATAAATAIKGQITNPLEFV</sequence>
<dbReference type="InterPro" id="IPR015931">
    <property type="entry name" value="Acnase/IPM_dHydase_lsu_aba_1/3"/>
</dbReference>
<reference evidence="7 8" key="1">
    <citation type="submission" date="2019-03" db="EMBL/GenBank/DDBJ databases">
        <title>Metabolic potential of uncultured bacteria and archaea associated with petroleum seepage in deep-sea sediments.</title>
        <authorList>
            <person name="Dong X."/>
            <person name="Hubert C."/>
        </authorList>
    </citation>
    <scope>NUCLEOTIDE SEQUENCE [LARGE SCALE GENOMIC DNA]</scope>
    <source>
        <strain evidence="7">E44_bin18</strain>
    </source>
</reference>
<dbReference type="PRINTS" id="PR00415">
    <property type="entry name" value="ACONITASE"/>
</dbReference>
<gene>
    <name evidence="7" type="ORF">E3J62_07230</name>
</gene>
<evidence type="ECO:0000256" key="2">
    <source>
        <dbReference type="ARBA" id="ARBA00022723"/>
    </source>
</evidence>
<name>A0A523USU6_UNCT6</name>
<protein>
    <submittedName>
        <fullName evidence="7">Homoaconitate hydratase family protein</fullName>
    </submittedName>
</protein>
<dbReference type="PANTHER" id="PTHR43822">
    <property type="entry name" value="HOMOACONITASE, MITOCHONDRIAL-RELATED"/>
    <property type="match status" value="1"/>
</dbReference>